<accession>A0AAJ1IDH4</accession>
<dbReference type="AlphaFoldDB" id="A0AAJ1IDH4"/>
<reference evidence="1 2" key="1">
    <citation type="submission" date="2022-12" db="EMBL/GenBank/DDBJ databases">
        <title>Metagenome assembled genome from gulf of manar.</title>
        <authorList>
            <person name="Kohli P."/>
            <person name="Pk S."/>
            <person name="Venkata Ramana C."/>
            <person name="Sasikala C."/>
        </authorList>
    </citation>
    <scope>NUCLEOTIDE SEQUENCE [LARGE SCALE GENOMIC DNA]</scope>
    <source>
        <strain evidence="1">JB008</strain>
    </source>
</reference>
<dbReference type="EMBL" id="JAQQAL010000010">
    <property type="protein sequence ID" value="MDC7225807.1"/>
    <property type="molecule type" value="Genomic_DNA"/>
</dbReference>
<sequence length="69" mass="7935">MTILQGISRLMKKSCGELDACKTPEEFLDLLDESELFNGVALELYMGLYKRFPALHSSNLRSYPEIFFN</sequence>
<dbReference type="Proteomes" id="UP001221217">
    <property type="component" value="Unassembled WGS sequence"/>
</dbReference>
<proteinExistence type="predicted"/>
<evidence type="ECO:0000313" key="1">
    <source>
        <dbReference type="EMBL" id="MDC7225807.1"/>
    </source>
</evidence>
<gene>
    <name evidence="1" type="ORF">PQJ61_03465</name>
</gene>
<organism evidence="1 2">
    <name type="scientific">Candidatus Thalassospirochaeta sargassi</name>
    <dbReference type="NCBI Taxonomy" id="3119039"/>
    <lineage>
        <taxon>Bacteria</taxon>
        <taxon>Pseudomonadati</taxon>
        <taxon>Spirochaetota</taxon>
        <taxon>Spirochaetia</taxon>
        <taxon>Spirochaetales</taxon>
        <taxon>Spirochaetaceae</taxon>
        <taxon>Candidatus Thalassospirochaeta</taxon>
    </lineage>
</organism>
<evidence type="ECO:0000313" key="2">
    <source>
        <dbReference type="Proteomes" id="UP001221217"/>
    </source>
</evidence>
<name>A0AAJ1IDH4_9SPIO</name>
<protein>
    <submittedName>
        <fullName evidence="1">Uncharacterized protein</fullName>
    </submittedName>
</protein>
<comment type="caution">
    <text evidence="1">The sequence shown here is derived from an EMBL/GenBank/DDBJ whole genome shotgun (WGS) entry which is preliminary data.</text>
</comment>